<comment type="caution">
    <text evidence="2">The sequence shown here is derived from an EMBL/GenBank/DDBJ whole genome shotgun (WGS) entry which is preliminary data.</text>
</comment>
<protein>
    <submittedName>
        <fullName evidence="2">Peptidase S41</fullName>
    </submittedName>
</protein>
<dbReference type="GO" id="GO:0007165">
    <property type="term" value="P:signal transduction"/>
    <property type="evidence" value="ECO:0007669"/>
    <property type="project" value="TreeGrafter"/>
</dbReference>
<evidence type="ECO:0000313" key="3">
    <source>
        <dbReference type="Proteomes" id="UP000325141"/>
    </source>
</evidence>
<dbReference type="InterPro" id="IPR029045">
    <property type="entry name" value="ClpP/crotonase-like_dom_sf"/>
</dbReference>
<dbReference type="Gene3D" id="3.90.226.10">
    <property type="entry name" value="2-enoyl-CoA Hydratase, Chain A, domain 1"/>
    <property type="match status" value="1"/>
</dbReference>
<dbReference type="InterPro" id="IPR005151">
    <property type="entry name" value="Tail-specific_protease"/>
</dbReference>
<dbReference type="Proteomes" id="UP000325141">
    <property type="component" value="Unassembled WGS sequence"/>
</dbReference>
<dbReference type="PROSITE" id="PS51257">
    <property type="entry name" value="PROKAR_LIPOPROTEIN"/>
    <property type="match status" value="1"/>
</dbReference>
<keyword evidence="3" id="KW-1185">Reference proteome</keyword>
<dbReference type="RefSeq" id="WP_150010078.1">
    <property type="nucleotide sequence ID" value="NZ_VWSG01000002.1"/>
</dbReference>
<dbReference type="AlphaFoldDB" id="A0A5M6CR49"/>
<name>A0A5M6CR49_9FLAO</name>
<dbReference type="SUPFAM" id="SSF52096">
    <property type="entry name" value="ClpP/crotonase"/>
    <property type="match status" value="1"/>
</dbReference>
<reference evidence="2 3" key="1">
    <citation type="submission" date="2019-09" db="EMBL/GenBank/DDBJ databases">
        <title>Genome sequence and assembly of Flavobacterium sp.</title>
        <authorList>
            <person name="Chhetri G."/>
        </authorList>
    </citation>
    <scope>NUCLEOTIDE SEQUENCE [LARGE SCALE GENOMIC DNA]</scope>
    <source>
        <strain evidence="2 3">SNL9</strain>
    </source>
</reference>
<dbReference type="PANTHER" id="PTHR32060:SF30">
    <property type="entry name" value="CARBOXY-TERMINAL PROCESSING PROTEASE CTPA"/>
    <property type="match status" value="1"/>
</dbReference>
<evidence type="ECO:0000259" key="1">
    <source>
        <dbReference type="Pfam" id="PF03572"/>
    </source>
</evidence>
<accession>A0A5M6CR49</accession>
<dbReference type="GO" id="GO:0030288">
    <property type="term" value="C:outer membrane-bounded periplasmic space"/>
    <property type="evidence" value="ECO:0007669"/>
    <property type="project" value="TreeGrafter"/>
</dbReference>
<evidence type="ECO:0000313" key="2">
    <source>
        <dbReference type="EMBL" id="KAA5537627.1"/>
    </source>
</evidence>
<dbReference type="PANTHER" id="PTHR32060">
    <property type="entry name" value="TAIL-SPECIFIC PROTEASE"/>
    <property type="match status" value="1"/>
</dbReference>
<proteinExistence type="predicted"/>
<dbReference type="Pfam" id="PF03572">
    <property type="entry name" value="Peptidase_S41"/>
    <property type="match status" value="1"/>
</dbReference>
<dbReference type="GO" id="GO:0004175">
    <property type="term" value="F:endopeptidase activity"/>
    <property type="evidence" value="ECO:0007669"/>
    <property type="project" value="TreeGrafter"/>
</dbReference>
<feature type="domain" description="Tail specific protease" evidence="1">
    <location>
        <begin position="309"/>
        <end position="521"/>
    </location>
</feature>
<sequence length="552" mass="62861">MKKSILALLSLFVLSCASHDKINKRYHTKIDAKKLKKDVSFVQKRITNMHPDLYWYISKEDLNRKFDSLSNTLNEPLTPNEFYLKISPVVASVHQGHMSMGMLTQTSPDSLKKKYKGSVNPLSNFEYEYLNDRLFIKRNNSKTDTILQTGTEIIDINGVKPADLFTKYRKTFTSDGYNETAIPKFFARRVNSFYINELGFVDSIKINAVCADTAFYYTAKRTFEKSKKERKALAKKAIAEKKNDTLKDTKIVQTDTLPKLTKAEKKIKKKALKELAEKKYHKNEWFGYDSKSNTFSKQITYPVAQDSTVAVLKIRDFSKGRIKVYDTIFAELKKHDVQNLIIDLRGNPGGRLNEIHKLAQYLNDTAFVFTKPATITKRTTFLNLYRGKSVASKILGTPFISIFSTIRGLRSSRNDVGELQFHMKSSKITQPKPLNYKNNIYVITDGMTFSAAAIISSHLKGRNRAVFVGDETGGTFNGTVAGIMPNVKLPNSKLVVRVGLMTIKPHEQTQKEGYGVMPDTYIKPTIEDFLNDKDPELDWILNQIDPNRNALN</sequence>
<organism evidence="2 3">
    <name type="scientific">Paenimyroides baculatum</name>
    <dbReference type="NCBI Taxonomy" id="2608000"/>
    <lineage>
        <taxon>Bacteria</taxon>
        <taxon>Pseudomonadati</taxon>
        <taxon>Bacteroidota</taxon>
        <taxon>Flavobacteriia</taxon>
        <taxon>Flavobacteriales</taxon>
        <taxon>Flavobacteriaceae</taxon>
        <taxon>Paenimyroides</taxon>
    </lineage>
</organism>
<dbReference type="EMBL" id="VWSG01000002">
    <property type="protein sequence ID" value="KAA5537627.1"/>
    <property type="molecule type" value="Genomic_DNA"/>
</dbReference>
<dbReference type="GO" id="GO:0008236">
    <property type="term" value="F:serine-type peptidase activity"/>
    <property type="evidence" value="ECO:0007669"/>
    <property type="project" value="InterPro"/>
</dbReference>
<dbReference type="GO" id="GO:0006508">
    <property type="term" value="P:proteolysis"/>
    <property type="evidence" value="ECO:0007669"/>
    <property type="project" value="InterPro"/>
</dbReference>
<gene>
    <name evidence="2" type="ORF">F0460_02830</name>
</gene>